<dbReference type="SMART" id="SM00283">
    <property type="entry name" value="MA"/>
    <property type="match status" value="1"/>
</dbReference>
<dbReference type="Gene3D" id="1.10.287.950">
    <property type="entry name" value="Methyl-accepting chemotaxis protein"/>
    <property type="match status" value="1"/>
</dbReference>
<keyword evidence="17" id="KW-1185">Reference proteome</keyword>
<dbReference type="PANTHER" id="PTHR32089">
    <property type="entry name" value="METHYL-ACCEPTING CHEMOTAXIS PROTEIN MCPB"/>
    <property type="match status" value="1"/>
</dbReference>
<evidence type="ECO:0000256" key="7">
    <source>
        <dbReference type="ARBA" id="ARBA00022989"/>
    </source>
</evidence>
<comment type="caution">
    <text evidence="16">The sequence shown here is derived from an EMBL/GenBank/DDBJ whole genome shotgun (WGS) entry which is preliminary data.</text>
</comment>
<evidence type="ECO:0000313" key="16">
    <source>
        <dbReference type="EMBL" id="MFK7160280.1"/>
    </source>
</evidence>
<feature type="domain" description="HAMP" evidence="15">
    <location>
        <begin position="206"/>
        <end position="260"/>
    </location>
</feature>
<dbReference type="PROSITE" id="PS50885">
    <property type="entry name" value="HAMP"/>
    <property type="match status" value="1"/>
</dbReference>
<dbReference type="InterPro" id="IPR004090">
    <property type="entry name" value="Chemotax_Me-accpt_rcpt"/>
</dbReference>
<evidence type="ECO:0000256" key="12">
    <source>
        <dbReference type="SAM" id="Phobius"/>
    </source>
</evidence>
<evidence type="ECO:0000256" key="5">
    <source>
        <dbReference type="ARBA" id="ARBA00022519"/>
    </source>
</evidence>
<gene>
    <name evidence="16" type="ORF">V6U78_04430</name>
</gene>
<feature type="domain" description="T-SNARE coiled-coil homology" evidence="14">
    <location>
        <begin position="452"/>
        <end position="514"/>
    </location>
</feature>
<keyword evidence="2" id="KW-1003">Cell membrane</keyword>
<evidence type="ECO:0000256" key="2">
    <source>
        <dbReference type="ARBA" id="ARBA00022475"/>
    </source>
</evidence>
<dbReference type="PROSITE" id="PS50111">
    <property type="entry name" value="CHEMOTAXIS_TRANSDUC_2"/>
    <property type="match status" value="1"/>
</dbReference>
<evidence type="ECO:0000256" key="11">
    <source>
        <dbReference type="PROSITE-ProRule" id="PRU00284"/>
    </source>
</evidence>
<evidence type="ECO:0000256" key="3">
    <source>
        <dbReference type="ARBA" id="ARBA00022481"/>
    </source>
</evidence>
<name>A0ABW8PVK0_9GAMM</name>
<evidence type="ECO:0000259" key="14">
    <source>
        <dbReference type="PROSITE" id="PS50192"/>
    </source>
</evidence>
<evidence type="ECO:0000256" key="1">
    <source>
        <dbReference type="ARBA" id="ARBA00004429"/>
    </source>
</evidence>
<proteinExistence type="inferred from homology"/>
<dbReference type="Pfam" id="PF00015">
    <property type="entry name" value="MCPsignal"/>
    <property type="match status" value="1"/>
</dbReference>
<evidence type="ECO:0000256" key="9">
    <source>
        <dbReference type="ARBA" id="ARBA00023224"/>
    </source>
</evidence>
<comment type="subcellular location">
    <subcellularLocation>
        <location evidence="1">Cell inner membrane</location>
        <topology evidence="1">Multi-pass membrane protein</topology>
    </subcellularLocation>
</comment>
<keyword evidence="5" id="KW-0997">Cell inner membrane</keyword>
<evidence type="ECO:0000256" key="6">
    <source>
        <dbReference type="ARBA" id="ARBA00022692"/>
    </source>
</evidence>
<evidence type="ECO:0000256" key="10">
    <source>
        <dbReference type="ARBA" id="ARBA00029447"/>
    </source>
</evidence>
<dbReference type="PROSITE" id="PS50192">
    <property type="entry name" value="T_SNARE"/>
    <property type="match status" value="1"/>
</dbReference>
<evidence type="ECO:0000259" key="15">
    <source>
        <dbReference type="PROSITE" id="PS50885"/>
    </source>
</evidence>
<keyword evidence="6 12" id="KW-0812">Transmembrane</keyword>
<dbReference type="RefSeq" id="WP_405337670.1">
    <property type="nucleotide sequence ID" value="NZ_JBANFI010000002.1"/>
</dbReference>
<accession>A0ABW8PVK0</accession>
<evidence type="ECO:0000256" key="8">
    <source>
        <dbReference type="ARBA" id="ARBA00023136"/>
    </source>
</evidence>
<dbReference type="PANTHER" id="PTHR32089:SF39">
    <property type="entry name" value="METHYL-ACCEPTING CHEMOTAXIS PROTEIN HLYB"/>
    <property type="match status" value="1"/>
</dbReference>
<dbReference type="InterPro" id="IPR003660">
    <property type="entry name" value="HAMP_dom"/>
</dbReference>
<sequence length="537" mass="58150">MLNRLKISHKFFILVAITLLAFIISQGYTLLTERSNNATLEHLNNQLYPAVELTTRNLSLLQLMEFQINSAVTTGDDQPLEEARANYRTLNAALRELPQLSAAFAQESRAAEQALEVWFSSASQIAEEFISGSVDFSRIGEQAATNAQRLEALHHQLQQMSHNTAAGFSAAIQSTIEQSRRANQIAGLIALLAIIVLAALSLATSRSITGNLARVSRLLAEMNSGEGDLTARIEYQGQDEIRPLVDNANQFIDQLHSTFAQIAREIQGLDQVATRLTSSSTDNFQRIQQQSEAIASTHSSIQELLHSVEEVASFAAKASDQAQQAKTSADQGQDAVAATIQTINSLAAEVGHTSTAVNRFGDLAQNVSHLLKTIQAVAEQTNLLALNAAIEAARAGDHGRGFAVVADEVRVLAVRTAEAADEIYKIINELGQASQEAIAAMEVSVSKAHQGVEATTSSGSTLEQIISNVGTINMINEQIASATYEQSSTVETVMQHVQHIHTNAEQVTEETSRLDQISQDIDQITRTLTQVASQFRV</sequence>
<dbReference type="Proteomes" id="UP001621714">
    <property type="component" value="Unassembled WGS sequence"/>
</dbReference>
<dbReference type="CDD" id="cd06225">
    <property type="entry name" value="HAMP"/>
    <property type="match status" value="1"/>
</dbReference>
<protein>
    <submittedName>
        <fullName evidence="16">Methyl-accepting chemotaxis protein</fullName>
    </submittedName>
</protein>
<dbReference type="EMBL" id="JBANFI010000002">
    <property type="protein sequence ID" value="MFK7160280.1"/>
    <property type="molecule type" value="Genomic_DNA"/>
</dbReference>
<dbReference type="PRINTS" id="PR00260">
    <property type="entry name" value="CHEMTRNSDUCR"/>
</dbReference>
<organism evidence="16 17">
    <name type="scientific">Marinospirillum alkalitolerans</name>
    <dbReference type="NCBI Taxonomy" id="3123374"/>
    <lineage>
        <taxon>Bacteria</taxon>
        <taxon>Pseudomonadati</taxon>
        <taxon>Pseudomonadota</taxon>
        <taxon>Gammaproteobacteria</taxon>
        <taxon>Oceanospirillales</taxon>
        <taxon>Oceanospirillaceae</taxon>
        <taxon>Marinospirillum</taxon>
    </lineage>
</organism>
<evidence type="ECO:0000259" key="13">
    <source>
        <dbReference type="PROSITE" id="PS50111"/>
    </source>
</evidence>
<dbReference type="SMART" id="SM00304">
    <property type="entry name" value="HAMP"/>
    <property type="match status" value="1"/>
</dbReference>
<evidence type="ECO:0000256" key="4">
    <source>
        <dbReference type="ARBA" id="ARBA00022500"/>
    </source>
</evidence>
<reference evidence="16 17" key="1">
    <citation type="submission" date="2024-02" db="EMBL/GenBank/DDBJ databases">
        <title>Marinospirillum sp. MEB 164 isolated from Lonar lake sediment.</title>
        <authorList>
            <person name="Joshi A."/>
            <person name="Thite S."/>
        </authorList>
    </citation>
    <scope>NUCLEOTIDE SEQUENCE [LARGE SCALE GENOMIC DNA]</scope>
    <source>
        <strain evidence="16 17">MEB164</strain>
    </source>
</reference>
<dbReference type="SUPFAM" id="SSF58104">
    <property type="entry name" value="Methyl-accepting chemotaxis protein (MCP) signaling domain"/>
    <property type="match status" value="1"/>
</dbReference>
<keyword evidence="9 11" id="KW-0807">Transducer</keyword>
<keyword evidence="7 12" id="KW-1133">Transmembrane helix</keyword>
<feature type="transmembrane region" description="Helical" evidence="12">
    <location>
        <begin position="185"/>
        <end position="204"/>
    </location>
</feature>
<comment type="similarity">
    <text evidence="10">Belongs to the methyl-accepting chemotaxis (MCP) protein family.</text>
</comment>
<keyword evidence="4" id="KW-0145">Chemotaxis</keyword>
<feature type="domain" description="Methyl-accepting transducer" evidence="13">
    <location>
        <begin position="265"/>
        <end position="501"/>
    </location>
</feature>
<dbReference type="InterPro" id="IPR000727">
    <property type="entry name" value="T_SNARE_dom"/>
</dbReference>
<evidence type="ECO:0000313" key="17">
    <source>
        <dbReference type="Proteomes" id="UP001621714"/>
    </source>
</evidence>
<dbReference type="InterPro" id="IPR004089">
    <property type="entry name" value="MCPsignal_dom"/>
</dbReference>
<keyword evidence="8 12" id="KW-0472">Membrane</keyword>
<keyword evidence="3" id="KW-0488">Methylation</keyword>